<comment type="caution">
    <text evidence="1">The sequence shown here is derived from an EMBL/GenBank/DDBJ whole genome shotgun (WGS) entry which is preliminary data.</text>
</comment>
<evidence type="ECO:0008006" key="3">
    <source>
        <dbReference type="Google" id="ProtNLM"/>
    </source>
</evidence>
<dbReference type="AlphaFoldDB" id="A0A225UME9"/>
<proteinExistence type="predicted"/>
<evidence type="ECO:0000313" key="1">
    <source>
        <dbReference type="EMBL" id="OWY94153.1"/>
    </source>
</evidence>
<name>A0A225UME9_9STRA</name>
<sequence length="544" mass="64651">MDTRQNSFARWKRFTYLRCFIRKKLGGLREVLIVDVFREWRRVVVSFQQSRQRALLVADRVKTALMKAVWGTWCKKTRFLRCVRALRGKVTENRMTSDLRQRMRRWKKFTVVSVAMKKFVGRQALSIMRLALVEGFQRFTQRKRKERDLAKQIGHVHEAYLKEWLANKLQQRISVIEACEGIRRSGYSRRVLVSVWNGWMSFHAGKQTQQESIRQLRVQISHLVDRGSSLGTTKLADMLRRWKMIQISQSFVRWNEVAQSQQQTRLQTLKAMESWHKMQCRKYFRSWVRSSQYQLLHRRVRVMNMKFKLKRMWSLWQVFKAASLHTKGLNQSACKLHTLHIFAHVSNRFESLARSSNVTSLTSSTNSGVSSLFTSSEWRKFAAVEKTKHTQLTVARVVFEQKLMRNSFFEWKANAIAISYHRHQLQINTERLQVLLLCSSFRAWNSWSQQHKKLKTIMQILSTKCDSQTFSRIFTAWHLHTEKVIKLRQQALSFLRFRRMQKGVKGLRNAVQEHTHFRTIREKAQLFKSALSDNQVATGFARWK</sequence>
<dbReference type="Proteomes" id="UP000198211">
    <property type="component" value="Unassembled WGS sequence"/>
</dbReference>
<reference evidence="2" key="1">
    <citation type="submission" date="2017-03" db="EMBL/GenBank/DDBJ databases">
        <title>Phytopthora megakarya and P. palmivora, two closely related causual agents of cacao black pod achieved similar genome size and gene model numbers by different mechanisms.</title>
        <authorList>
            <person name="Ali S."/>
            <person name="Shao J."/>
            <person name="Larry D.J."/>
            <person name="Kronmiller B."/>
            <person name="Shen D."/>
            <person name="Strem M.D."/>
            <person name="Melnick R.L."/>
            <person name="Guiltinan M.J."/>
            <person name="Tyler B.M."/>
            <person name="Meinhardt L.W."/>
            <person name="Bailey B.A."/>
        </authorList>
    </citation>
    <scope>NUCLEOTIDE SEQUENCE [LARGE SCALE GENOMIC DNA]</scope>
    <source>
        <strain evidence="2">zdho120</strain>
    </source>
</reference>
<dbReference type="OrthoDB" id="128693at2759"/>
<accession>A0A225UME9</accession>
<gene>
    <name evidence="1" type="ORF">PHMEG_00036197</name>
</gene>
<dbReference type="EMBL" id="NBNE01014822">
    <property type="protein sequence ID" value="OWY94153.1"/>
    <property type="molecule type" value="Genomic_DNA"/>
</dbReference>
<feature type="non-terminal residue" evidence="1">
    <location>
        <position position="544"/>
    </location>
</feature>
<evidence type="ECO:0000313" key="2">
    <source>
        <dbReference type="Proteomes" id="UP000198211"/>
    </source>
</evidence>
<organism evidence="1 2">
    <name type="scientific">Phytophthora megakarya</name>
    <dbReference type="NCBI Taxonomy" id="4795"/>
    <lineage>
        <taxon>Eukaryota</taxon>
        <taxon>Sar</taxon>
        <taxon>Stramenopiles</taxon>
        <taxon>Oomycota</taxon>
        <taxon>Peronosporomycetes</taxon>
        <taxon>Peronosporales</taxon>
        <taxon>Peronosporaceae</taxon>
        <taxon>Phytophthora</taxon>
    </lineage>
</organism>
<keyword evidence="2" id="KW-1185">Reference proteome</keyword>
<protein>
    <recommendedName>
        <fullName evidence="3">Sfi1 spindle body domain-containing protein</fullName>
    </recommendedName>
</protein>